<evidence type="ECO:0000313" key="2">
    <source>
        <dbReference type="EMBL" id="GAK96222.1"/>
    </source>
</evidence>
<reference evidence="2" key="1">
    <citation type="journal article" date="2014" name="Genome Announc.">
        <title>Draft Genome Sequences of Marine Flavobacterium Nonlabens Strains NR17, NR24, NR27, NR32, NR33, and Ara13.</title>
        <authorList>
            <person name="Nakanishi M."/>
            <person name="Meirelles P."/>
            <person name="Suzuki R."/>
            <person name="Takatani N."/>
            <person name="Mino S."/>
            <person name="Suda W."/>
            <person name="Oshima K."/>
            <person name="Hattori M."/>
            <person name="Ohkuma M."/>
            <person name="Hosokawa M."/>
            <person name="Miyashita K."/>
            <person name="Thompson F.L."/>
            <person name="Niwa A."/>
            <person name="Sawabe T."/>
            <person name="Sawabe T."/>
        </authorList>
    </citation>
    <scope>NUCLEOTIDE SEQUENCE [LARGE SCALE GENOMIC DNA]</scope>
    <source>
        <strain evidence="2">JCM 19294</strain>
    </source>
</reference>
<dbReference type="eggNOG" id="ENOG5030YHG">
    <property type="taxonomic scope" value="Bacteria"/>
</dbReference>
<accession>A0A090Q201</accession>
<organism evidence="2 3">
    <name type="scientific">Nonlabens tegetincola</name>
    <dbReference type="NCBI Taxonomy" id="323273"/>
    <lineage>
        <taxon>Bacteria</taxon>
        <taxon>Pseudomonadati</taxon>
        <taxon>Bacteroidota</taxon>
        <taxon>Flavobacteriia</taxon>
        <taxon>Flavobacteriales</taxon>
        <taxon>Flavobacteriaceae</taxon>
        <taxon>Nonlabens</taxon>
    </lineage>
</organism>
<keyword evidence="3" id="KW-1185">Reference proteome</keyword>
<feature type="signal peptide" evidence="1">
    <location>
        <begin position="1"/>
        <end position="21"/>
    </location>
</feature>
<dbReference type="STRING" id="319236.BST91_09015"/>
<feature type="chain" id="PRO_5001862937" evidence="1">
    <location>
        <begin position="22"/>
        <end position="419"/>
    </location>
</feature>
<evidence type="ECO:0000313" key="3">
    <source>
        <dbReference type="Proteomes" id="UP000029221"/>
    </source>
</evidence>
<protein>
    <submittedName>
        <fullName evidence="2">Uncharacterized protein</fullName>
    </submittedName>
</protein>
<proteinExistence type="predicted"/>
<sequence>MKTSRLIAIAILLFGIAFAKAESDTTSNMEPTTVLNWTGTYETNFGQIILLQRGNYVVGTYSDRGTIRSIRKSGRKLNVVFDNNGTLGYAYLEKTVLGFKGTWKWSTGVVQGDWNGKKVSDAQQNYHKGKWNTKFGTLDFIDSKSGFMVAHYGDKGGMIWGKKNPSTRIFKGQFKNKESGKIRPCSFIFSNSSFKGKYDNLEYGSWNGNRTQLPNSDVRTGTNLGKEYKIKITLNGFKCWNSDNLRKRERGFLGFRNQLKMGSNLQDYEKRENTGRDSWILKSISWRQWYSSNDINNYPEGQLFNTSGYFVYNVYEKQLPKISMANEFVFIESLRALKRSDFRSKRNIDMKAVIDLLTGKTSESNYARGSNGRFRIPDSPDHFKIEVKNGKRILNVYGDIKEPKKKKIHFGYYYTIELI</sequence>
<keyword evidence="1" id="KW-0732">Signal</keyword>
<dbReference type="AlphaFoldDB" id="A0A090Q201"/>
<gene>
    <name evidence="2" type="ORF">JCM19294_1735</name>
</gene>
<comment type="caution">
    <text evidence="2">The sequence shown here is derived from an EMBL/GenBank/DDBJ whole genome shotgun (WGS) entry which is preliminary data.</text>
</comment>
<name>A0A090Q201_9FLAO</name>
<dbReference type="RefSeq" id="WP_042277397.1">
    <property type="nucleotide sequence ID" value="NZ_BBML01000002.1"/>
</dbReference>
<dbReference type="Proteomes" id="UP000029221">
    <property type="component" value="Unassembled WGS sequence"/>
</dbReference>
<evidence type="ECO:0000256" key="1">
    <source>
        <dbReference type="SAM" id="SignalP"/>
    </source>
</evidence>
<dbReference type="EMBL" id="BBML01000002">
    <property type="protein sequence ID" value="GAK96222.1"/>
    <property type="molecule type" value="Genomic_DNA"/>
</dbReference>